<gene>
    <name evidence="2" type="ORF">MNBD_PLANCTO02-2906</name>
</gene>
<evidence type="ECO:0000256" key="1">
    <source>
        <dbReference type="SAM" id="Phobius"/>
    </source>
</evidence>
<keyword evidence="1" id="KW-0472">Membrane</keyword>
<dbReference type="Pfam" id="PF07963">
    <property type="entry name" value="N_methyl"/>
    <property type="match status" value="1"/>
</dbReference>
<keyword evidence="1" id="KW-0812">Transmembrane</keyword>
<dbReference type="InterPro" id="IPR045584">
    <property type="entry name" value="Pilin-like"/>
</dbReference>
<dbReference type="InterPro" id="IPR012902">
    <property type="entry name" value="N_methyl_site"/>
</dbReference>
<dbReference type="EMBL" id="UOGL01000594">
    <property type="protein sequence ID" value="VAX41869.1"/>
    <property type="molecule type" value="Genomic_DNA"/>
</dbReference>
<reference evidence="2" key="1">
    <citation type="submission" date="2018-06" db="EMBL/GenBank/DDBJ databases">
        <authorList>
            <person name="Zhirakovskaya E."/>
        </authorList>
    </citation>
    <scope>NUCLEOTIDE SEQUENCE</scope>
</reference>
<accession>A0A3B1DHJ3</accession>
<dbReference type="PROSITE" id="PS00409">
    <property type="entry name" value="PROKAR_NTER_METHYL"/>
    <property type="match status" value="1"/>
</dbReference>
<dbReference type="SUPFAM" id="SSF54523">
    <property type="entry name" value="Pili subunits"/>
    <property type="match status" value="1"/>
</dbReference>
<organism evidence="2">
    <name type="scientific">hydrothermal vent metagenome</name>
    <dbReference type="NCBI Taxonomy" id="652676"/>
    <lineage>
        <taxon>unclassified sequences</taxon>
        <taxon>metagenomes</taxon>
        <taxon>ecological metagenomes</taxon>
    </lineage>
</organism>
<name>A0A3B1DHJ3_9ZZZZ</name>
<dbReference type="Gene3D" id="3.30.700.10">
    <property type="entry name" value="Glycoprotein, Type 4 Pilin"/>
    <property type="match status" value="1"/>
</dbReference>
<keyword evidence="1" id="KW-1133">Transmembrane helix</keyword>
<evidence type="ECO:0000313" key="2">
    <source>
        <dbReference type="EMBL" id="VAX41869.1"/>
    </source>
</evidence>
<feature type="transmembrane region" description="Helical" evidence="1">
    <location>
        <begin position="21"/>
        <end position="47"/>
    </location>
</feature>
<sequence length="305" mass="33630">MKRVSHDIKSYSYSKLSRRGFTLIEIMVVIGIIAFLMTIAITTYGFVFTTTKEKATKATIKIATELLNQRRDAFHRDIINQDRKAGKGTPEYAINFMGQAGNDIELAKVLGKKDLFRRHFPQRYSESSEISSPGGTHVAATESAEVLYYMLTEGVTFGANTADKDAFKSDQIKDTDGDGRMELVDAWGHPLRFYRWPTRLLRPGGGSIDLTQGAKLLMRAIPADNTKDPDDPVGLTSGLSNFESSYHTPDTYHAPLIVSGGADEELGLYEPNDITNFGHLAQPISGKRDALTDNITNLNMQGGGE</sequence>
<dbReference type="NCBIfam" id="TIGR02532">
    <property type="entry name" value="IV_pilin_GFxxxE"/>
    <property type="match status" value="1"/>
</dbReference>
<dbReference type="AlphaFoldDB" id="A0A3B1DHJ3"/>
<protein>
    <recommendedName>
        <fullName evidence="3">Type II secretion system protein GspG C-terminal domain-containing protein</fullName>
    </recommendedName>
</protein>
<evidence type="ECO:0008006" key="3">
    <source>
        <dbReference type="Google" id="ProtNLM"/>
    </source>
</evidence>
<proteinExistence type="predicted"/>